<keyword evidence="1" id="KW-0812">Transmembrane</keyword>
<gene>
    <name evidence="2" type="ORF">MBAV_004788</name>
</gene>
<sequence length="113" mass="12236">GMGANAAYVAFGRALGWMETPSGSGNYVLYDVHGAGAQRSDPKTGNPSDYPHGYGPQGDVIRIYNYARCVRSNTVQVPTITQWGKLILIMVGIFAIISCLRLETATVSIKKHF</sequence>
<dbReference type="Proteomes" id="UP000033423">
    <property type="component" value="Unassembled WGS sequence"/>
</dbReference>
<dbReference type="EMBL" id="LACI01002081">
    <property type="protein sequence ID" value="KJU83018.1"/>
    <property type="molecule type" value="Genomic_DNA"/>
</dbReference>
<reference evidence="2 3" key="1">
    <citation type="submission" date="2015-02" db="EMBL/GenBank/DDBJ databases">
        <title>Single-cell genomics of uncultivated deep-branching MTB reveals a conserved set of magnetosome genes.</title>
        <authorList>
            <person name="Kolinko S."/>
            <person name="Richter M."/>
            <person name="Glockner F.O."/>
            <person name="Brachmann A."/>
            <person name="Schuler D."/>
        </authorList>
    </citation>
    <scope>NUCLEOTIDE SEQUENCE [LARGE SCALE GENOMIC DNA]</scope>
    <source>
        <strain evidence="2">TM-1</strain>
    </source>
</reference>
<evidence type="ECO:0000313" key="3">
    <source>
        <dbReference type="Proteomes" id="UP000033423"/>
    </source>
</evidence>
<accession>A0A0F3GQR8</accession>
<proteinExistence type="predicted"/>
<feature type="transmembrane region" description="Helical" evidence="1">
    <location>
        <begin position="83"/>
        <end position="102"/>
    </location>
</feature>
<protein>
    <submittedName>
        <fullName evidence="2">Uncharacterized protein</fullName>
    </submittedName>
</protein>
<evidence type="ECO:0000256" key="1">
    <source>
        <dbReference type="SAM" id="Phobius"/>
    </source>
</evidence>
<keyword evidence="3" id="KW-1185">Reference proteome</keyword>
<name>A0A0F3GQR8_9BACT</name>
<organism evidence="2 3">
    <name type="scientific">Candidatus Magnetobacterium bavaricum</name>
    <dbReference type="NCBI Taxonomy" id="29290"/>
    <lineage>
        <taxon>Bacteria</taxon>
        <taxon>Pseudomonadati</taxon>
        <taxon>Nitrospirota</taxon>
        <taxon>Thermodesulfovibrionia</taxon>
        <taxon>Thermodesulfovibrionales</taxon>
        <taxon>Candidatus Magnetobacteriaceae</taxon>
        <taxon>Candidatus Magnetobacterium</taxon>
    </lineage>
</organism>
<dbReference type="PATRIC" id="fig|29290.4.peg.6335"/>
<keyword evidence="1" id="KW-0472">Membrane</keyword>
<comment type="caution">
    <text evidence="2">The sequence shown here is derived from an EMBL/GenBank/DDBJ whole genome shotgun (WGS) entry which is preliminary data.</text>
</comment>
<evidence type="ECO:0000313" key="2">
    <source>
        <dbReference type="EMBL" id="KJU83018.1"/>
    </source>
</evidence>
<keyword evidence="1" id="KW-1133">Transmembrane helix</keyword>
<feature type="non-terminal residue" evidence="2">
    <location>
        <position position="1"/>
    </location>
</feature>
<dbReference type="AlphaFoldDB" id="A0A0F3GQR8"/>